<gene>
    <name evidence="2" type="ORF">NBG4_200027</name>
</gene>
<organism evidence="2 3">
    <name type="scientific">Candidatus Sulfobium mesophilum</name>
    <dbReference type="NCBI Taxonomy" id="2016548"/>
    <lineage>
        <taxon>Bacteria</taxon>
        <taxon>Pseudomonadati</taxon>
        <taxon>Nitrospirota</taxon>
        <taxon>Nitrospiria</taxon>
        <taxon>Nitrospirales</taxon>
        <taxon>Nitrospiraceae</taxon>
        <taxon>Candidatus Sulfobium</taxon>
    </lineage>
</organism>
<dbReference type="EMBL" id="OUUY01000065">
    <property type="protein sequence ID" value="SPQ00319.1"/>
    <property type="molecule type" value="Genomic_DNA"/>
</dbReference>
<evidence type="ECO:0000313" key="2">
    <source>
        <dbReference type="EMBL" id="SPQ00319.1"/>
    </source>
</evidence>
<dbReference type="Gene3D" id="2.40.128.110">
    <property type="entry name" value="Lipid/polyisoprenoid-binding, YceI-like"/>
    <property type="match status" value="1"/>
</dbReference>
<dbReference type="SMART" id="SM00867">
    <property type="entry name" value="YceI"/>
    <property type="match status" value="1"/>
</dbReference>
<keyword evidence="3" id="KW-1185">Reference proteome</keyword>
<sequence>MAKWNIDPDHSVAGFSIRHLMITNIRGTLTGITGTILFDPDDIANSSVEATLPVAGISTGNKKREEHLMTADFFEAERFPTITFRSTKVEKIGSNRGKIAGDLTMHGVTRPVIMETEYFGPLKGPAELGGETTLGFAASLRINREDYGIMWNVPFDKANLMVGREVDITLDIEADLAE</sequence>
<dbReference type="PANTHER" id="PTHR34406">
    <property type="entry name" value="PROTEIN YCEI"/>
    <property type="match status" value="1"/>
</dbReference>
<dbReference type="Pfam" id="PF04264">
    <property type="entry name" value="YceI"/>
    <property type="match status" value="1"/>
</dbReference>
<dbReference type="Proteomes" id="UP000245125">
    <property type="component" value="Unassembled WGS sequence"/>
</dbReference>
<dbReference type="PANTHER" id="PTHR34406:SF1">
    <property type="entry name" value="PROTEIN YCEI"/>
    <property type="match status" value="1"/>
</dbReference>
<name>A0A2U3QG51_9BACT</name>
<proteinExistence type="predicted"/>
<dbReference type="InterPro" id="IPR036761">
    <property type="entry name" value="TTHA0802/YceI-like_sf"/>
</dbReference>
<dbReference type="SUPFAM" id="SSF101874">
    <property type="entry name" value="YceI-like"/>
    <property type="match status" value="1"/>
</dbReference>
<dbReference type="OrthoDB" id="9811006at2"/>
<dbReference type="AlphaFoldDB" id="A0A2U3QG51"/>
<dbReference type="InterPro" id="IPR007372">
    <property type="entry name" value="Lipid/polyisoprenoid-bd_YceI"/>
</dbReference>
<evidence type="ECO:0000313" key="3">
    <source>
        <dbReference type="Proteomes" id="UP000245125"/>
    </source>
</evidence>
<feature type="domain" description="Lipid/polyisoprenoid-binding YceI-like" evidence="1">
    <location>
        <begin position="3"/>
        <end position="175"/>
    </location>
</feature>
<protein>
    <recommendedName>
        <fullName evidence="1">Lipid/polyisoprenoid-binding YceI-like domain-containing protein</fullName>
    </recommendedName>
</protein>
<accession>A0A2U3QG51</accession>
<reference evidence="3" key="1">
    <citation type="submission" date="2018-03" db="EMBL/GenBank/DDBJ databases">
        <authorList>
            <person name="Zecchin S."/>
        </authorList>
    </citation>
    <scope>NUCLEOTIDE SEQUENCE [LARGE SCALE GENOMIC DNA]</scope>
</reference>
<evidence type="ECO:0000259" key="1">
    <source>
        <dbReference type="SMART" id="SM00867"/>
    </source>
</evidence>